<dbReference type="Gene3D" id="1.10.10.60">
    <property type="entry name" value="Homeodomain-like"/>
    <property type="match status" value="1"/>
</dbReference>
<evidence type="ECO:0000256" key="3">
    <source>
        <dbReference type="ARBA" id="ARBA00023015"/>
    </source>
</evidence>
<dbReference type="KEGG" id="egt:105963011"/>
<keyword evidence="7 8" id="KW-0539">Nucleus</keyword>
<dbReference type="Pfam" id="PF07526">
    <property type="entry name" value="POX"/>
    <property type="match status" value="1"/>
</dbReference>
<dbReference type="SUPFAM" id="SSF46689">
    <property type="entry name" value="Homeodomain-like"/>
    <property type="match status" value="1"/>
</dbReference>
<dbReference type="SMART" id="SM00574">
    <property type="entry name" value="POX"/>
    <property type="match status" value="1"/>
</dbReference>
<comment type="similarity">
    <text evidence="2">Belongs to the TALE/BELL homeobox family.</text>
</comment>
<organism evidence="11 12">
    <name type="scientific">Erythranthe guttata</name>
    <name type="common">Yellow monkey flower</name>
    <name type="synonym">Mimulus guttatus</name>
    <dbReference type="NCBI Taxonomy" id="4155"/>
    <lineage>
        <taxon>Eukaryota</taxon>
        <taxon>Viridiplantae</taxon>
        <taxon>Streptophyta</taxon>
        <taxon>Embryophyta</taxon>
        <taxon>Tracheophyta</taxon>
        <taxon>Spermatophyta</taxon>
        <taxon>Magnoliopsida</taxon>
        <taxon>eudicotyledons</taxon>
        <taxon>Gunneridae</taxon>
        <taxon>Pentapetalae</taxon>
        <taxon>asterids</taxon>
        <taxon>lamiids</taxon>
        <taxon>Lamiales</taxon>
        <taxon>Phrymaceae</taxon>
        <taxon>Erythranthe</taxon>
    </lineage>
</organism>
<evidence type="ECO:0000256" key="9">
    <source>
        <dbReference type="SAM" id="MobiDB-lite"/>
    </source>
</evidence>
<dbReference type="Proteomes" id="UP000030748">
    <property type="component" value="Unassembled WGS sequence"/>
</dbReference>
<keyword evidence="4 8" id="KW-0238">DNA-binding</keyword>
<dbReference type="PANTHER" id="PTHR11850">
    <property type="entry name" value="HOMEOBOX PROTEIN TRANSCRIPTION FACTORS"/>
    <property type="match status" value="1"/>
</dbReference>
<dbReference type="GO" id="GO:0005634">
    <property type="term" value="C:nucleus"/>
    <property type="evidence" value="ECO:0000318"/>
    <property type="project" value="GO_Central"/>
</dbReference>
<evidence type="ECO:0000256" key="7">
    <source>
        <dbReference type="ARBA" id="ARBA00023242"/>
    </source>
</evidence>
<name>A0A022QVZ8_ERYGU</name>
<dbReference type="GO" id="GO:0006355">
    <property type="term" value="P:regulation of DNA-templated transcription"/>
    <property type="evidence" value="ECO:0007669"/>
    <property type="project" value="InterPro"/>
</dbReference>
<evidence type="ECO:0000256" key="6">
    <source>
        <dbReference type="ARBA" id="ARBA00023163"/>
    </source>
</evidence>
<dbReference type="SMART" id="SM00389">
    <property type="entry name" value="HOX"/>
    <property type="match status" value="1"/>
</dbReference>
<keyword evidence="3" id="KW-0805">Transcription regulation</keyword>
<dbReference type="eggNOG" id="KOG0773">
    <property type="taxonomic scope" value="Eukaryota"/>
</dbReference>
<dbReference type="EMBL" id="KI630820">
    <property type="protein sequence ID" value="EYU32892.1"/>
    <property type="molecule type" value="Genomic_DNA"/>
</dbReference>
<evidence type="ECO:0000259" key="10">
    <source>
        <dbReference type="PROSITE" id="PS50071"/>
    </source>
</evidence>
<dbReference type="CDD" id="cd00086">
    <property type="entry name" value="homeodomain"/>
    <property type="match status" value="1"/>
</dbReference>
<feature type="domain" description="Homeobox" evidence="10">
    <location>
        <begin position="337"/>
        <end position="400"/>
    </location>
</feature>
<keyword evidence="6" id="KW-0804">Transcription</keyword>
<dbReference type="InterPro" id="IPR050224">
    <property type="entry name" value="TALE_homeobox"/>
</dbReference>
<evidence type="ECO:0000256" key="2">
    <source>
        <dbReference type="ARBA" id="ARBA00006454"/>
    </source>
</evidence>
<evidence type="ECO:0000256" key="4">
    <source>
        <dbReference type="ARBA" id="ARBA00023125"/>
    </source>
</evidence>
<dbReference type="Pfam" id="PF05920">
    <property type="entry name" value="Homeobox_KN"/>
    <property type="match status" value="1"/>
</dbReference>
<dbReference type="GO" id="GO:0003677">
    <property type="term" value="F:DNA binding"/>
    <property type="evidence" value="ECO:0007669"/>
    <property type="project" value="UniProtKB-UniRule"/>
</dbReference>
<protein>
    <recommendedName>
        <fullName evidence="10">Homeobox domain-containing protein</fullName>
    </recommendedName>
</protein>
<dbReference type="OrthoDB" id="10056939at2759"/>
<dbReference type="InterPro" id="IPR006563">
    <property type="entry name" value="POX_dom"/>
</dbReference>
<feature type="region of interest" description="Disordered" evidence="9">
    <location>
        <begin position="410"/>
        <end position="434"/>
    </location>
</feature>
<evidence type="ECO:0000313" key="12">
    <source>
        <dbReference type="Proteomes" id="UP000030748"/>
    </source>
</evidence>
<evidence type="ECO:0000256" key="1">
    <source>
        <dbReference type="ARBA" id="ARBA00004123"/>
    </source>
</evidence>
<dbReference type="PROSITE" id="PS50071">
    <property type="entry name" value="HOMEOBOX_2"/>
    <property type="match status" value="1"/>
</dbReference>
<dbReference type="InterPro" id="IPR008422">
    <property type="entry name" value="KN_HD"/>
</dbReference>
<reference evidence="11 12" key="1">
    <citation type="journal article" date="2013" name="Proc. Natl. Acad. Sci. U.S.A.">
        <title>Fine-scale variation in meiotic recombination in Mimulus inferred from population shotgun sequencing.</title>
        <authorList>
            <person name="Hellsten U."/>
            <person name="Wright K.M."/>
            <person name="Jenkins J."/>
            <person name="Shu S."/>
            <person name="Yuan Y."/>
            <person name="Wessler S.R."/>
            <person name="Schmutz J."/>
            <person name="Willis J.H."/>
            <person name="Rokhsar D.S."/>
        </authorList>
    </citation>
    <scope>NUCLEOTIDE SEQUENCE [LARGE SCALE GENOMIC DNA]</scope>
    <source>
        <strain evidence="12">cv. DUN x IM62</strain>
    </source>
</reference>
<proteinExistence type="inferred from homology"/>
<feature type="DNA-binding region" description="Homeobox" evidence="8">
    <location>
        <begin position="339"/>
        <end position="401"/>
    </location>
</feature>
<accession>A0A022QVZ8</accession>
<evidence type="ECO:0000313" key="11">
    <source>
        <dbReference type="EMBL" id="EYU32892.1"/>
    </source>
</evidence>
<sequence length="434" mass="48910">MVSEDSPSNSNSSNLHQFIISNSIANQNHHFENHSFDPASYSNINNNPNYFPNSLPFISRTTTAADLIHGGGHVSPSDDSDMTHERRLMDLLGTSNGHHHHHNQQQQQRLSLSLGGSINNPCRLNSGGYLNPDPDYQFTGPAFAAPHCSTSSYQTEPFAAVVGSSKYLKSVQSLLQEMVSVDDNEIDASNRRLVEKLSRKGSYGLSSDLKMELSNTEFVTKKHGVYICLLKLLALLEEVERRYEEYYHHMEDLVTSFEIIAGLGAGKSYTALALQAMSKHFWTLRSAIVSQIRATKQKIEKDMPKISSRLAQLSLLDQESRSNRVSLQQIGIMHSSRQAWRPIRGLPETSVTILRAWLFEHFLHPYPSDSEKLMLASQTGLSKNQVSNWFINARVRLWKPMIEEMYKEEFAESSTESDQLLTREGVGDSAEDFD</sequence>
<dbReference type="OMA" id="HEMVFIP"/>
<keyword evidence="12" id="KW-1185">Reference proteome</keyword>
<dbReference type="InterPro" id="IPR001356">
    <property type="entry name" value="HD"/>
</dbReference>
<comment type="subcellular location">
    <subcellularLocation>
        <location evidence="1 8">Nucleus</location>
    </subcellularLocation>
</comment>
<evidence type="ECO:0000256" key="8">
    <source>
        <dbReference type="PROSITE-ProRule" id="PRU00108"/>
    </source>
</evidence>
<evidence type="ECO:0000256" key="5">
    <source>
        <dbReference type="ARBA" id="ARBA00023155"/>
    </source>
</evidence>
<dbReference type="InterPro" id="IPR009057">
    <property type="entry name" value="Homeodomain-like_sf"/>
</dbReference>
<dbReference type="PhylomeDB" id="A0A022QVZ8"/>
<gene>
    <name evidence="11" type="ORF">MIMGU_mgv1a006708mg</name>
</gene>
<dbReference type="AlphaFoldDB" id="A0A022QVZ8"/>
<keyword evidence="5 8" id="KW-0371">Homeobox</keyword>